<comment type="caution">
    <text evidence="1">The sequence shown here is derived from an EMBL/GenBank/DDBJ whole genome shotgun (WGS) entry which is preliminary data.</text>
</comment>
<evidence type="ECO:0000313" key="1">
    <source>
        <dbReference type="EMBL" id="CAG8546887.1"/>
    </source>
</evidence>
<dbReference type="Proteomes" id="UP000789739">
    <property type="component" value="Unassembled WGS sequence"/>
</dbReference>
<evidence type="ECO:0000313" key="2">
    <source>
        <dbReference type="Proteomes" id="UP000789739"/>
    </source>
</evidence>
<dbReference type="AlphaFoldDB" id="A0A9N9AY65"/>
<gene>
    <name evidence="1" type="ORF">PBRASI_LOCUS4881</name>
</gene>
<protein>
    <submittedName>
        <fullName evidence="1">9533_t:CDS:1</fullName>
    </submittedName>
</protein>
<accession>A0A9N9AY65</accession>
<proteinExistence type="predicted"/>
<name>A0A9N9AY65_9GLOM</name>
<dbReference type="OrthoDB" id="270318at2759"/>
<reference evidence="1" key="1">
    <citation type="submission" date="2021-06" db="EMBL/GenBank/DDBJ databases">
        <authorList>
            <person name="Kallberg Y."/>
            <person name="Tangrot J."/>
            <person name="Rosling A."/>
        </authorList>
    </citation>
    <scope>NUCLEOTIDE SEQUENCE</scope>
    <source>
        <strain evidence="1">BR232B</strain>
    </source>
</reference>
<keyword evidence="2" id="KW-1185">Reference proteome</keyword>
<sequence length="602" mass="70096">MKTITEYGSAEYKPLNNDLDRLAPEIKVEIILHLSNPISLAQCSRAWHTMINLPVTKSKWLISRYGKTHALFHAVRMGRPFINVDVVECLFAQNAHISRYFVQRLMLGFGKYDNRLIDLKLAHNMTIKPLDPNRKRSIQRKIQNPWASNLPFDVFSRILKEGHDQFDGDDTPVRGNDMESFYYLSAGPLVISQARTRLRKNKKEIKTLIQRYKFAPFPPRPKIRKRTIVSHPANYDDYPPTDGYENVRQQNVIARAILLYPKLVNVWKKNEYYEIVDDINDLVMGSILLLSNFNPTLGYFIKKLETLQSVGFRPTDEMMGDALIFFEHRLKDIEVLIDTFVIGRGLNRNTILSICLRELLNPGRNLKRHDLLDYILDQIDDPEETTYKALRSYNIANPVKIYLSRKGSIPLALTLLKYAPIVYQFMLVKFGVDSPVSIYLVGEITTARIGKAKLHKYNKTLASSTASIEHGWQELNNIFNVYYMEGVPIEPRFLPLFETCPEKIVIKCLFKTYLPKLFELGVKFQPSRVDKMPVLEVTPFTRRRRRTSHETKTEWLDEIRSCNRNDKMTATFRHQLEKFRQRIHSNRAFGTLSTSSKRHRHG</sequence>
<dbReference type="EMBL" id="CAJVPI010000531">
    <property type="protein sequence ID" value="CAG8546887.1"/>
    <property type="molecule type" value="Genomic_DNA"/>
</dbReference>
<organism evidence="1 2">
    <name type="scientific">Paraglomus brasilianum</name>
    <dbReference type="NCBI Taxonomy" id="144538"/>
    <lineage>
        <taxon>Eukaryota</taxon>
        <taxon>Fungi</taxon>
        <taxon>Fungi incertae sedis</taxon>
        <taxon>Mucoromycota</taxon>
        <taxon>Glomeromycotina</taxon>
        <taxon>Glomeromycetes</taxon>
        <taxon>Paraglomerales</taxon>
        <taxon>Paraglomeraceae</taxon>
        <taxon>Paraglomus</taxon>
    </lineage>
</organism>